<reference evidence="1 2" key="1">
    <citation type="journal article" date="2011" name="Science">
        <title>The ecoresponsive genome of Daphnia pulex.</title>
        <authorList>
            <person name="Colbourne J.K."/>
            <person name="Pfrender M.E."/>
            <person name="Gilbert D."/>
            <person name="Thomas W.K."/>
            <person name="Tucker A."/>
            <person name="Oakley T.H."/>
            <person name="Tokishita S."/>
            <person name="Aerts A."/>
            <person name="Arnold G.J."/>
            <person name="Basu M.K."/>
            <person name="Bauer D.J."/>
            <person name="Caceres C.E."/>
            <person name="Carmel L."/>
            <person name="Casola C."/>
            <person name="Choi J.H."/>
            <person name="Detter J.C."/>
            <person name="Dong Q."/>
            <person name="Dusheyko S."/>
            <person name="Eads B.D."/>
            <person name="Frohlich T."/>
            <person name="Geiler-Samerotte K.A."/>
            <person name="Gerlach D."/>
            <person name="Hatcher P."/>
            <person name="Jogdeo S."/>
            <person name="Krijgsveld J."/>
            <person name="Kriventseva E.V."/>
            <person name="Kultz D."/>
            <person name="Laforsch C."/>
            <person name="Lindquist E."/>
            <person name="Lopez J."/>
            <person name="Manak J.R."/>
            <person name="Muller J."/>
            <person name="Pangilinan J."/>
            <person name="Patwardhan R.P."/>
            <person name="Pitluck S."/>
            <person name="Pritham E.J."/>
            <person name="Rechtsteiner A."/>
            <person name="Rho M."/>
            <person name="Rogozin I.B."/>
            <person name="Sakarya O."/>
            <person name="Salamov A."/>
            <person name="Schaack S."/>
            <person name="Shapiro H."/>
            <person name="Shiga Y."/>
            <person name="Skalitzky C."/>
            <person name="Smith Z."/>
            <person name="Souvorov A."/>
            <person name="Sung W."/>
            <person name="Tang Z."/>
            <person name="Tsuchiya D."/>
            <person name="Tu H."/>
            <person name="Vos H."/>
            <person name="Wang M."/>
            <person name="Wolf Y.I."/>
            <person name="Yamagata H."/>
            <person name="Yamada T."/>
            <person name="Ye Y."/>
            <person name="Shaw J.R."/>
            <person name="Andrews J."/>
            <person name="Crease T.J."/>
            <person name="Tang H."/>
            <person name="Lucas S.M."/>
            <person name="Robertson H.M."/>
            <person name="Bork P."/>
            <person name="Koonin E.V."/>
            <person name="Zdobnov E.M."/>
            <person name="Grigoriev I.V."/>
            <person name="Lynch M."/>
            <person name="Boore J.L."/>
        </authorList>
    </citation>
    <scope>NUCLEOTIDE SEQUENCE [LARGE SCALE GENOMIC DNA]</scope>
</reference>
<evidence type="ECO:0000313" key="1">
    <source>
        <dbReference type="EMBL" id="EFX80918.1"/>
    </source>
</evidence>
<dbReference type="Proteomes" id="UP000000305">
    <property type="component" value="Unassembled WGS sequence"/>
</dbReference>
<dbReference type="HOGENOM" id="CLU_3126459_0_0_1"/>
<name>E9GHY8_DAPPU</name>
<organism evidence="1 2">
    <name type="scientific">Daphnia pulex</name>
    <name type="common">Water flea</name>
    <dbReference type="NCBI Taxonomy" id="6669"/>
    <lineage>
        <taxon>Eukaryota</taxon>
        <taxon>Metazoa</taxon>
        <taxon>Ecdysozoa</taxon>
        <taxon>Arthropoda</taxon>
        <taxon>Crustacea</taxon>
        <taxon>Branchiopoda</taxon>
        <taxon>Diplostraca</taxon>
        <taxon>Cladocera</taxon>
        <taxon>Anomopoda</taxon>
        <taxon>Daphniidae</taxon>
        <taxon>Daphnia</taxon>
    </lineage>
</organism>
<proteinExistence type="predicted"/>
<sequence length="50" mass="5533">MSDDDDNRLLSVFALHQREGVDEFKPILLRAKTASPSSNVADDPTMTTRA</sequence>
<dbReference type="InParanoid" id="E9GHY8"/>
<dbReference type="EMBL" id="GL732545">
    <property type="protein sequence ID" value="EFX80918.1"/>
    <property type="molecule type" value="Genomic_DNA"/>
</dbReference>
<keyword evidence="2" id="KW-1185">Reference proteome</keyword>
<gene>
    <name evidence="1" type="ORF">DAPPUDRAFT_243032</name>
</gene>
<accession>E9GHY8</accession>
<protein>
    <submittedName>
        <fullName evidence="1">Uncharacterized protein</fullName>
    </submittedName>
</protein>
<dbReference type="KEGG" id="dpx:DAPPUDRAFT_243032"/>
<evidence type="ECO:0000313" key="2">
    <source>
        <dbReference type="Proteomes" id="UP000000305"/>
    </source>
</evidence>
<dbReference type="AlphaFoldDB" id="E9GHY8"/>